<protein>
    <submittedName>
        <fullName evidence="4">Uncharacterized protein</fullName>
    </submittedName>
</protein>
<evidence type="ECO:0000256" key="2">
    <source>
        <dbReference type="SAM" id="MobiDB-lite"/>
    </source>
</evidence>
<accession>A0ABU8YKD9</accession>
<evidence type="ECO:0000313" key="4">
    <source>
        <dbReference type="EMBL" id="MEK0184817.1"/>
    </source>
</evidence>
<evidence type="ECO:0000256" key="1">
    <source>
        <dbReference type="SAM" id="Coils"/>
    </source>
</evidence>
<dbReference type="Proteomes" id="UP001384579">
    <property type="component" value="Unassembled WGS sequence"/>
</dbReference>
<dbReference type="EMBL" id="JBBLXS010000075">
    <property type="protein sequence ID" value="MEK0184817.1"/>
    <property type="molecule type" value="Genomic_DNA"/>
</dbReference>
<keyword evidence="5" id="KW-1185">Reference proteome</keyword>
<feature type="region of interest" description="Disordered" evidence="2">
    <location>
        <begin position="317"/>
        <end position="340"/>
    </location>
</feature>
<name>A0ABU8YKD9_9CYAN</name>
<evidence type="ECO:0000313" key="5">
    <source>
        <dbReference type="Proteomes" id="UP001384579"/>
    </source>
</evidence>
<evidence type="ECO:0000256" key="3">
    <source>
        <dbReference type="SAM" id="SignalP"/>
    </source>
</evidence>
<proteinExistence type="predicted"/>
<feature type="chain" id="PRO_5045766461" evidence="3">
    <location>
        <begin position="17"/>
        <end position="340"/>
    </location>
</feature>
<dbReference type="PROSITE" id="PS51257">
    <property type="entry name" value="PROKAR_LIPOPROTEIN"/>
    <property type="match status" value="1"/>
</dbReference>
<gene>
    <name evidence="4" type="ORF">WMG39_08090</name>
</gene>
<dbReference type="RefSeq" id="WP_340541367.1">
    <property type="nucleotide sequence ID" value="NZ_JBBLXS010000075.1"/>
</dbReference>
<keyword evidence="1" id="KW-0175">Coiled coil</keyword>
<reference evidence="4 5" key="1">
    <citation type="journal article" date="2020" name="Harmful Algae">
        <title>Molecular and morphological characterization of a novel dihydroanatoxin-a producing Microcoleus species (cyanobacteria) from the Russian River, California, USA.</title>
        <authorList>
            <person name="Conklin K.Y."/>
            <person name="Stancheva R."/>
            <person name="Otten T.G."/>
            <person name="Fadness R."/>
            <person name="Boyer G.L."/>
            <person name="Read B."/>
            <person name="Zhang X."/>
            <person name="Sheath R.G."/>
        </authorList>
    </citation>
    <scope>NUCLEOTIDE SEQUENCE [LARGE SCALE GENOMIC DNA]</scope>
    <source>
        <strain evidence="4 5">PTRS2</strain>
    </source>
</reference>
<keyword evidence="3" id="KW-0732">Signal</keyword>
<organism evidence="4 5">
    <name type="scientific">Microcoleus anatoxicus PTRS2</name>
    <dbReference type="NCBI Taxonomy" id="2705321"/>
    <lineage>
        <taxon>Bacteria</taxon>
        <taxon>Bacillati</taxon>
        <taxon>Cyanobacteriota</taxon>
        <taxon>Cyanophyceae</taxon>
        <taxon>Oscillatoriophycideae</taxon>
        <taxon>Oscillatoriales</taxon>
        <taxon>Microcoleaceae</taxon>
        <taxon>Microcoleus</taxon>
        <taxon>Microcoleus anatoxicus</taxon>
    </lineage>
</organism>
<comment type="caution">
    <text evidence="4">The sequence shown here is derived from an EMBL/GenBank/DDBJ whole genome shotgun (WGS) entry which is preliminary data.</text>
</comment>
<feature type="signal peptide" evidence="3">
    <location>
        <begin position="1"/>
        <end position="16"/>
    </location>
</feature>
<feature type="compositionally biased region" description="Low complexity" evidence="2">
    <location>
        <begin position="319"/>
        <end position="340"/>
    </location>
</feature>
<sequence length="340" mass="37668">MKKLLILSLILLTACAQETKPVALLAENKALATEIIAPPQLPKTKLHKISLQVTEPSDLKIKAGSTVSPGQIIADQEGERDRLQQKKAELTLAIERLKNQLITKPQKPLEPLAPKPVPPLKQLADISYQQYEAAIEKAKKELERSAAELALKDRQIDYIKGVEGIDPAIIEHELATSTQLEAKAKDAAIEIELAEGKLITAKQERQQKEYQHSLDVAKRIEEANTAQSFYQRQVAENLIAYQRQSADYEKEQRERDYRLTQTALQLSAIDDNISKLSVIRSPYEGTVRRVKFTGQIDNKLGVDITIVVSVNVDRPTVGSTNSATSSINSASTTKSATTSR</sequence>
<feature type="coiled-coil region" evidence="1">
    <location>
        <begin position="73"/>
        <end position="204"/>
    </location>
</feature>